<name>A0ABM0NMD8_PRUMU</name>
<evidence type="ECO:0000259" key="3">
    <source>
        <dbReference type="Pfam" id="PF13960"/>
    </source>
</evidence>
<dbReference type="RefSeq" id="XP_008226957.1">
    <property type="nucleotide sequence ID" value="XM_008228735.1"/>
</dbReference>
<feature type="compositionally biased region" description="Acidic residues" evidence="1">
    <location>
        <begin position="729"/>
        <end position="746"/>
    </location>
</feature>
<reference evidence="4" key="1">
    <citation type="journal article" date="2012" name="Nat. Commun.">
        <title>The genome of Prunus mume.</title>
        <authorList>
            <person name="Zhang Q."/>
            <person name="Chen W."/>
            <person name="Sun L."/>
            <person name="Zhao F."/>
            <person name="Huang B."/>
            <person name="Yang W."/>
            <person name="Tao Y."/>
            <person name="Wang J."/>
            <person name="Yuan Z."/>
            <person name="Fan G."/>
            <person name="Xing Z."/>
            <person name="Han C."/>
            <person name="Pan H."/>
            <person name="Zhong X."/>
            <person name="Shi W."/>
            <person name="Liang X."/>
            <person name="Du D."/>
            <person name="Sun F."/>
            <person name="Xu Z."/>
            <person name="Hao R."/>
            <person name="Lv T."/>
            <person name="Lv Y."/>
            <person name="Zheng Z."/>
            <person name="Sun M."/>
            <person name="Luo L."/>
            <person name="Cai M."/>
            <person name="Gao Y."/>
            <person name="Wang J."/>
            <person name="Yin Y."/>
            <person name="Xu X."/>
            <person name="Cheng T."/>
            <person name="Wang J."/>
        </authorList>
    </citation>
    <scope>NUCLEOTIDE SEQUENCE [LARGE SCALE GENOMIC DNA]</scope>
</reference>
<evidence type="ECO:0000259" key="2">
    <source>
        <dbReference type="Pfam" id="PF13952"/>
    </source>
</evidence>
<feature type="compositionally biased region" description="Polar residues" evidence="1">
    <location>
        <begin position="809"/>
        <end position="820"/>
    </location>
</feature>
<evidence type="ECO:0000313" key="4">
    <source>
        <dbReference type="Proteomes" id="UP000694861"/>
    </source>
</evidence>
<evidence type="ECO:0000256" key="1">
    <source>
        <dbReference type="SAM" id="MobiDB-lite"/>
    </source>
</evidence>
<gene>
    <name evidence="5" type="primary">LOC103326503</name>
</gene>
<dbReference type="Pfam" id="PF02992">
    <property type="entry name" value="Transposase_21"/>
    <property type="match status" value="1"/>
</dbReference>
<sequence length="820" mass="95366">MTDKAINRMLGMMKKMCPKPNNVLESFYVCKKMLKGLGLGYKNIDACVYDCALFYQEHEKKDKCPVCNEPRYKDSDYKQIKKVPRKVMRYFPLKPRLQRLFMSRHTANDMRWHKDKRLNDENKMRHPADSIAWKEFDKMYLNFAQDPRNVRLGLATDGFNPFGNMSTSYSMWPVVLFPYNLPAWKCMKKPYSMMTLLVLEPKAPGKELDVYLRSLVDELKELWENGIQTYDKMSESTFNMHAAVMWTINDFPAYGNLSRWSTHGRLACPVCNEDTSYTRLRVKSKDTLKARLDLQNMNIRKNLQMKLNDGNKLDKPPANQYITNVIVDEGKISGLKSHDFHVLMQHVLPLGIRKHLKKQICEPLVELSSFFQQICAKTLTVTDLDKLEESIVIILCKLEKIFPPAFFNAMVHVAIHLPCEAKLAGPVGCRWMYLVERLLGTYKKYVRNKAQPEGSIAEAYIAYESSTFCSMYLCDVETELTRPERNSDGGDPSAKLLVFAQKARPFGGHLMVEMSKEDMEVAYWYILDNCDEIEDFRNKHIELLERESHDNLQRRHRKLFPEWFRHKATTLYNQEPRLVSEEIFALAQGPDLRTVQYIGCVVNGIQYLVAHVDRNCTTQNSRVMTPGSHNGEGCEFYGSLINVIKVQFKRGFKVVLFKCRWYNTDAKCKKVIHDYNLTSVNINSQWYGSDPYVLATQAHQVFYMDDLKLGHPWRVVQRIQHRYVWDVPERDDDEEDDDEDDDDDYNGEIRLVEGDDDEASISLCRDNVDPESIDTNNDEVRRMLASNDDDDDDDDDDDNNELQLGYYDNSATSEGYSDLD</sequence>
<dbReference type="InterPro" id="IPR025312">
    <property type="entry name" value="DUF4216"/>
</dbReference>
<protein>
    <submittedName>
        <fullName evidence="5">Uncharacterized protein LOC103326503</fullName>
    </submittedName>
</protein>
<dbReference type="Proteomes" id="UP000694861">
    <property type="component" value="Linkage group LG3"/>
</dbReference>
<proteinExistence type="predicted"/>
<feature type="region of interest" description="Disordered" evidence="1">
    <location>
        <begin position="729"/>
        <end position="820"/>
    </location>
</feature>
<dbReference type="InterPro" id="IPR025452">
    <property type="entry name" value="DUF4218"/>
</dbReference>
<organism evidence="4 5">
    <name type="scientific">Prunus mume</name>
    <name type="common">Japanese apricot</name>
    <name type="synonym">Armeniaca mume</name>
    <dbReference type="NCBI Taxonomy" id="102107"/>
    <lineage>
        <taxon>Eukaryota</taxon>
        <taxon>Viridiplantae</taxon>
        <taxon>Streptophyta</taxon>
        <taxon>Embryophyta</taxon>
        <taxon>Tracheophyta</taxon>
        <taxon>Spermatophyta</taxon>
        <taxon>Magnoliopsida</taxon>
        <taxon>eudicotyledons</taxon>
        <taxon>Gunneridae</taxon>
        <taxon>Pentapetalae</taxon>
        <taxon>rosids</taxon>
        <taxon>fabids</taxon>
        <taxon>Rosales</taxon>
        <taxon>Rosaceae</taxon>
        <taxon>Amygdaloideae</taxon>
        <taxon>Amygdaleae</taxon>
        <taxon>Prunus</taxon>
    </lineage>
</organism>
<dbReference type="PANTHER" id="PTHR48258">
    <property type="entry name" value="DUF4218 DOMAIN-CONTAINING PROTEIN-RELATED"/>
    <property type="match status" value="1"/>
</dbReference>
<reference evidence="5" key="2">
    <citation type="submission" date="2025-08" db="UniProtKB">
        <authorList>
            <consortium name="RefSeq"/>
        </authorList>
    </citation>
    <scope>IDENTIFICATION</scope>
</reference>
<accession>A0ABM0NMD8</accession>
<evidence type="ECO:0000313" key="5">
    <source>
        <dbReference type="RefSeq" id="XP_008226957.1"/>
    </source>
</evidence>
<feature type="compositionally biased region" description="Acidic residues" evidence="1">
    <location>
        <begin position="787"/>
        <end position="800"/>
    </location>
</feature>
<feature type="domain" description="DUF4218" evidence="3">
    <location>
        <begin position="374"/>
        <end position="486"/>
    </location>
</feature>
<dbReference type="Pfam" id="PF13952">
    <property type="entry name" value="DUF4216"/>
    <property type="match status" value="1"/>
</dbReference>
<dbReference type="GeneID" id="103326503"/>
<dbReference type="InterPro" id="IPR004242">
    <property type="entry name" value="Transposase_21"/>
</dbReference>
<keyword evidence="4" id="KW-1185">Reference proteome</keyword>
<feature type="domain" description="DUF4216" evidence="2">
    <location>
        <begin position="645"/>
        <end position="716"/>
    </location>
</feature>
<dbReference type="Pfam" id="PF13960">
    <property type="entry name" value="DUF4218"/>
    <property type="match status" value="1"/>
</dbReference>